<dbReference type="PANTHER" id="PTHR36174:SF1">
    <property type="entry name" value="LIPID II:GLYCINE GLYCYLTRANSFERASE"/>
    <property type="match status" value="1"/>
</dbReference>
<dbReference type="Proteomes" id="UP000199417">
    <property type="component" value="Unassembled WGS sequence"/>
</dbReference>
<evidence type="ECO:0000313" key="9">
    <source>
        <dbReference type="Proteomes" id="UP000199417"/>
    </source>
</evidence>
<proteinExistence type="inferred from homology"/>
<evidence type="ECO:0000256" key="2">
    <source>
        <dbReference type="ARBA" id="ARBA00022679"/>
    </source>
</evidence>
<dbReference type="InterPro" id="IPR038740">
    <property type="entry name" value="BioF2-like_GNAT_dom"/>
</dbReference>
<dbReference type="PANTHER" id="PTHR36174">
    <property type="entry name" value="LIPID II:GLYCINE GLYCYLTRANSFERASE"/>
    <property type="match status" value="1"/>
</dbReference>
<dbReference type="GO" id="GO:0071555">
    <property type="term" value="P:cell wall organization"/>
    <property type="evidence" value="ECO:0007669"/>
    <property type="project" value="UniProtKB-KW"/>
</dbReference>
<protein>
    <submittedName>
        <fullName evidence="8">Lipid II:glycine glycyltransferase (Peptidoglycan interpeptide bridge formation enzyme)</fullName>
    </submittedName>
</protein>
<organism evidence="8 9">
    <name type="scientific">Rhodococcus tukisamuensis</name>
    <dbReference type="NCBI Taxonomy" id="168276"/>
    <lineage>
        <taxon>Bacteria</taxon>
        <taxon>Bacillati</taxon>
        <taxon>Actinomycetota</taxon>
        <taxon>Actinomycetes</taxon>
        <taxon>Mycobacteriales</taxon>
        <taxon>Nocardiaceae</taxon>
        <taxon>Rhodococcus</taxon>
    </lineage>
</organism>
<gene>
    <name evidence="8" type="ORF">SAMN05444580_10796</name>
</gene>
<keyword evidence="3" id="KW-0133">Cell shape</keyword>
<evidence type="ECO:0000313" key="8">
    <source>
        <dbReference type="EMBL" id="SDD87187.1"/>
    </source>
</evidence>
<keyword evidence="9" id="KW-1185">Reference proteome</keyword>
<evidence type="ECO:0000259" key="7">
    <source>
        <dbReference type="Pfam" id="PF13480"/>
    </source>
</evidence>
<name>A0A1G6YBS3_9NOCA</name>
<dbReference type="PROSITE" id="PS51191">
    <property type="entry name" value="FEMABX"/>
    <property type="match status" value="1"/>
</dbReference>
<evidence type="ECO:0000256" key="6">
    <source>
        <dbReference type="ARBA" id="ARBA00023316"/>
    </source>
</evidence>
<accession>A0A1G6YBS3</accession>
<dbReference type="GO" id="GO:0016755">
    <property type="term" value="F:aminoacyltransferase activity"/>
    <property type="evidence" value="ECO:0007669"/>
    <property type="project" value="InterPro"/>
</dbReference>
<keyword evidence="5" id="KW-0012">Acyltransferase</keyword>
<dbReference type="GO" id="GO:0009252">
    <property type="term" value="P:peptidoglycan biosynthetic process"/>
    <property type="evidence" value="ECO:0007669"/>
    <property type="project" value="UniProtKB-KW"/>
</dbReference>
<dbReference type="InterPro" id="IPR003447">
    <property type="entry name" value="FEMABX"/>
</dbReference>
<dbReference type="AlphaFoldDB" id="A0A1G6YBS3"/>
<comment type="similarity">
    <text evidence="1">Belongs to the FemABX family.</text>
</comment>
<dbReference type="Pfam" id="PF13480">
    <property type="entry name" value="Acetyltransf_6"/>
    <property type="match status" value="1"/>
</dbReference>
<evidence type="ECO:0000256" key="1">
    <source>
        <dbReference type="ARBA" id="ARBA00009943"/>
    </source>
</evidence>
<dbReference type="EMBL" id="FNAB01000007">
    <property type="protein sequence ID" value="SDD87187.1"/>
    <property type="molecule type" value="Genomic_DNA"/>
</dbReference>
<evidence type="ECO:0000256" key="3">
    <source>
        <dbReference type="ARBA" id="ARBA00022960"/>
    </source>
</evidence>
<evidence type="ECO:0000256" key="5">
    <source>
        <dbReference type="ARBA" id="ARBA00023315"/>
    </source>
</evidence>
<keyword evidence="6" id="KW-0961">Cell wall biogenesis/degradation</keyword>
<dbReference type="GO" id="GO:0008360">
    <property type="term" value="P:regulation of cell shape"/>
    <property type="evidence" value="ECO:0007669"/>
    <property type="project" value="UniProtKB-KW"/>
</dbReference>
<evidence type="ECO:0000256" key="4">
    <source>
        <dbReference type="ARBA" id="ARBA00022984"/>
    </source>
</evidence>
<dbReference type="STRING" id="168276.SAMN05444580_10796"/>
<reference evidence="8 9" key="1">
    <citation type="submission" date="2016-10" db="EMBL/GenBank/DDBJ databases">
        <authorList>
            <person name="de Groot N.N."/>
        </authorList>
    </citation>
    <scope>NUCLEOTIDE SEQUENCE [LARGE SCALE GENOMIC DNA]</scope>
    <source>
        <strain evidence="8 9">JCM 11308</strain>
    </source>
</reference>
<dbReference type="Gene3D" id="3.40.630.30">
    <property type="match status" value="2"/>
</dbReference>
<feature type="domain" description="BioF2-like acetyltransferase" evidence="7">
    <location>
        <begin position="145"/>
        <end position="283"/>
    </location>
</feature>
<dbReference type="InterPro" id="IPR016181">
    <property type="entry name" value="Acyl_CoA_acyltransferase"/>
</dbReference>
<keyword evidence="4" id="KW-0573">Peptidoglycan synthesis</keyword>
<dbReference type="InterPro" id="IPR050644">
    <property type="entry name" value="PG_Glycine_Bridge_Synth"/>
</dbReference>
<sequence>MADPSEVEGWDDLIVANPDGGDVWRSRDYAEQKRFNGYHPVHLMVDGLAVTVLEKRVVALGKLWYLPGGPGVVGVDGVISVVDLLAEFARAHGVFAVKIEPKIRFGDVERGQLLARGFRQARSIAANSSTIVLDISGEPTEVMSRFSTRARRWIRRAERDGVRVDRVPATPANCRLVFDLLSDTAKGRFGIRSYEYYEEFWGRYESSGNGQLFVARFEGEVMAGGFAMKLGRNAYYMNGASVRKREDSSAQSGLGAHGVGHAVQWAMIEWARESGCVRYDMGGTPPAAFADDKAHPFHGIGQFKQSFSYDIVDYLGAYDLPLSRARYALWQKVLEREARRFTMIVRKDYYW</sequence>
<dbReference type="SUPFAM" id="SSF55729">
    <property type="entry name" value="Acyl-CoA N-acyltransferases (Nat)"/>
    <property type="match status" value="2"/>
</dbReference>
<keyword evidence="2 8" id="KW-0808">Transferase</keyword>